<dbReference type="EMBL" id="JAUEPR010000022">
    <property type="protein sequence ID" value="KAK0475710.1"/>
    <property type="molecule type" value="Genomic_DNA"/>
</dbReference>
<reference evidence="1" key="1">
    <citation type="submission" date="2023-06" db="EMBL/GenBank/DDBJ databases">
        <authorList>
            <consortium name="Lawrence Berkeley National Laboratory"/>
            <person name="Ahrendt S."/>
            <person name="Sahu N."/>
            <person name="Indic B."/>
            <person name="Wong-Bajracharya J."/>
            <person name="Merenyi Z."/>
            <person name="Ke H.-M."/>
            <person name="Monk M."/>
            <person name="Kocsube S."/>
            <person name="Drula E."/>
            <person name="Lipzen A."/>
            <person name="Balint B."/>
            <person name="Henrissat B."/>
            <person name="Andreopoulos B."/>
            <person name="Martin F.M."/>
            <person name="Harder C.B."/>
            <person name="Rigling D."/>
            <person name="Ford K.L."/>
            <person name="Foster G.D."/>
            <person name="Pangilinan J."/>
            <person name="Papanicolaou A."/>
            <person name="Barry K."/>
            <person name="LaButti K."/>
            <person name="Viragh M."/>
            <person name="Koriabine M."/>
            <person name="Yan M."/>
            <person name="Riley R."/>
            <person name="Champramary S."/>
            <person name="Plett K.L."/>
            <person name="Tsai I.J."/>
            <person name="Slot J."/>
            <person name="Sipos G."/>
            <person name="Plett J."/>
            <person name="Nagy L.G."/>
            <person name="Grigoriev I.V."/>
        </authorList>
    </citation>
    <scope>NUCLEOTIDE SEQUENCE</scope>
    <source>
        <strain evidence="1">ICMP 16352</strain>
    </source>
</reference>
<organism evidence="1 2">
    <name type="scientific">Armillaria novae-zelandiae</name>
    <dbReference type="NCBI Taxonomy" id="153914"/>
    <lineage>
        <taxon>Eukaryota</taxon>
        <taxon>Fungi</taxon>
        <taxon>Dikarya</taxon>
        <taxon>Basidiomycota</taxon>
        <taxon>Agaricomycotina</taxon>
        <taxon>Agaricomycetes</taxon>
        <taxon>Agaricomycetidae</taxon>
        <taxon>Agaricales</taxon>
        <taxon>Marasmiineae</taxon>
        <taxon>Physalacriaceae</taxon>
        <taxon>Armillaria</taxon>
    </lineage>
</organism>
<comment type="caution">
    <text evidence="1">The sequence shown here is derived from an EMBL/GenBank/DDBJ whole genome shotgun (WGS) entry which is preliminary data.</text>
</comment>
<sequence>MRDGRNSLRCGRVREGRKEVGHGGLKGSGRVLDQGLPALHSHQVFTFYSDRLSILRIRKLFIQTMLGPRRRLSNTNLLMLARHRLLLHERAIAWDHGLGRIMHAAGRQRAGLAPRDNVWGTQVRKFPKHTCITIRARLDAEKTTRNIFRPTLGSEDPASLLRIWFHPQADWRAACFTLFSRIHHRFLACTTTIYVSAPRKCVRSSHTPHVHCACRRLFPTLSAISASTQIPGYPLFSDLGINRTFTYKQAQLMKKQKSAHGGFDVNAEDTIRQAVFRCHVCQLPAPLDANFADGGRPSIGCYV</sequence>
<dbReference type="Proteomes" id="UP001175227">
    <property type="component" value="Unassembled WGS sequence"/>
</dbReference>
<protein>
    <submittedName>
        <fullName evidence="1">Uncharacterized protein</fullName>
    </submittedName>
</protein>
<evidence type="ECO:0000313" key="2">
    <source>
        <dbReference type="Proteomes" id="UP001175227"/>
    </source>
</evidence>
<gene>
    <name evidence="1" type="ORF">IW261DRAFT_453365</name>
</gene>
<proteinExistence type="predicted"/>
<accession>A0AA39UEI4</accession>
<dbReference type="AlphaFoldDB" id="A0AA39UEI4"/>
<name>A0AA39UEI4_9AGAR</name>
<keyword evidence="2" id="KW-1185">Reference proteome</keyword>
<evidence type="ECO:0000313" key="1">
    <source>
        <dbReference type="EMBL" id="KAK0475710.1"/>
    </source>
</evidence>